<proteinExistence type="predicted"/>
<dbReference type="CDD" id="cd10527">
    <property type="entry name" value="SET_LSMT"/>
    <property type="match status" value="1"/>
</dbReference>
<reference evidence="2 3" key="1">
    <citation type="journal article" date="2017" name="Mol. Biol. Evol.">
        <title>The 4-celled Tetrabaena socialis nuclear genome reveals the essential components for genetic control of cell number at the origin of multicellularity in the volvocine lineage.</title>
        <authorList>
            <person name="Featherston J."/>
            <person name="Arakaki Y."/>
            <person name="Hanschen E.R."/>
            <person name="Ferris P.J."/>
            <person name="Michod R.E."/>
            <person name="Olson B.J.S.C."/>
            <person name="Nozaki H."/>
            <person name="Durand P.M."/>
        </authorList>
    </citation>
    <scope>NUCLEOTIDE SEQUENCE [LARGE SCALE GENOMIC DNA]</scope>
    <source>
        <strain evidence="2 3">NIES-571</strain>
    </source>
</reference>
<organism evidence="2 3">
    <name type="scientific">Tetrabaena socialis</name>
    <dbReference type="NCBI Taxonomy" id="47790"/>
    <lineage>
        <taxon>Eukaryota</taxon>
        <taxon>Viridiplantae</taxon>
        <taxon>Chlorophyta</taxon>
        <taxon>core chlorophytes</taxon>
        <taxon>Chlorophyceae</taxon>
        <taxon>CS clade</taxon>
        <taxon>Chlamydomonadales</taxon>
        <taxon>Tetrabaenaceae</taxon>
        <taxon>Tetrabaena</taxon>
    </lineage>
</organism>
<dbReference type="InterPro" id="IPR046341">
    <property type="entry name" value="SET_dom_sf"/>
</dbReference>
<dbReference type="AlphaFoldDB" id="A0A2J7ZW94"/>
<accession>A0A2J7ZW94</accession>
<keyword evidence="1" id="KW-0732">Signal</keyword>
<dbReference type="Proteomes" id="UP000236333">
    <property type="component" value="Unassembled WGS sequence"/>
</dbReference>
<dbReference type="OrthoDB" id="441812at2759"/>
<dbReference type="GO" id="GO:0016279">
    <property type="term" value="F:protein-lysine N-methyltransferase activity"/>
    <property type="evidence" value="ECO:0007669"/>
    <property type="project" value="TreeGrafter"/>
</dbReference>
<protein>
    <recommendedName>
        <fullName evidence="4">SET domain-containing protein</fullName>
    </recommendedName>
</protein>
<evidence type="ECO:0000313" key="3">
    <source>
        <dbReference type="Proteomes" id="UP000236333"/>
    </source>
</evidence>
<evidence type="ECO:0000313" key="2">
    <source>
        <dbReference type="EMBL" id="PNH04549.1"/>
    </source>
</evidence>
<evidence type="ECO:0000256" key="1">
    <source>
        <dbReference type="SAM" id="SignalP"/>
    </source>
</evidence>
<dbReference type="Gene3D" id="3.90.1410.10">
    <property type="entry name" value="set domain protein methyltransferase, domain 1"/>
    <property type="match status" value="2"/>
</dbReference>
<evidence type="ECO:0008006" key="4">
    <source>
        <dbReference type="Google" id="ProtNLM"/>
    </source>
</evidence>
<feature type="non-terminal residue" evidence="2">
    <location>
        <position position="272"/>
    </location>
</feature>
<feature type="chain" id="PRO_5014410506" description="SET domain-containing protein" evidence="1">
    <location>
        <begin position="24"/>
        <end position="272"/>
    </location>
</feature>
<dbReference type="EMBL" id="PGGS01000379">
    <property type="protein sequence ID" value="PNH04549.1"/>
    <property type="molecule type" value="Genomic_DNA"/>
</dbReference>
<sequence>MAQKWLLASALLLLAVFTGQIQGQMTAEEERLVNWVLEEGATLRVTIGRRPDGVRGLFTTQAVAKGDLLVYIPDHIVLSVKNVAASEAAPTLLKELHVPCSRLRPYLDVLPKENEVLTGYNFPVELRWEWPYDAAACWLIAGIDLGPGEEVTISYGNLRSDDLLLYYGFLDTQTSPPRLLAVDHPKFKPYESEELVDDPHLAGSPQDIEGEMARLRAVQAAVEERLAALGPVPDHIPYVAGLMRALHEQRRHAIRHELERLQVLLAAALTID</sequence>
<name>A0A2J7ZW94_9CHLO</name>
<dbReference type="PANTHER" id="PTHR13271">
    <property type="entry name" value="UNCHARACTERIZED PUTATIVE METHYLTRANSFERASE"/>
    <property type="match status" value="1"/>
</dbReference>
<feature type="signal peptide" evidence="1">
    <location>
        <begin position="1"/>
        <end position="23"/>
    </location>
</feature>
<gene>
    <name evidence="2" type="ORF">TSOC_009281</name>
</gene>
<dbReference type="PANTHER" id="PTHR13271:SF123">
    <property type="entry name" value="RIBULOSE-1,5-BISPHOSPHATE CARBOXYLASE_OXYGENASE SMALL SUBUNIT N-METHYLTRANSFERASE I-RELATED"/>
    <property type="match status" value="1"/>
</dbReference>
<comment type="caution">
    <text evidence="2">The sequence shown here is derived from an EMBL/GenBank/DDBJ whole genome shotgun (WGS) entry which is preliminary data.</text>
</comment>
<dbReference type="SUPFAM" id="SSF82199">
    <property type="entry name" value="SET domain"/>
    <property type="match status" value="1"/>
</dbReference>
<dbReference type="InterPro" id="IPR050600">
    <property type="entry name" value="SETD3_SETD6_MTase"/>
</dbReference>
<keyword evidence="3" id="KW-1185">Reference proteome</keyword>